<evidence type="ECO:0000313" key="3">
    <source>
        <dbReference type="EMBL" id="MBB3891178.1"/>
    </source>
</evidence>
<reference evidence="3 4" key="1">
    <citation type="submission" date="2020-08" db="EMBL/GenBank/DDBJ databases">
        <title>Genomic Encyclopedia of Type Strains, Phase IV (KMG-IV): sequencing the most valuable type-strain genomes for metagenomic binning, comparative biology and taxonomic classification.</title>
        <authorList>
            <person name="Goeker M."/>
        </authorList>
    </citation>
    <scope>NUCLEOTIDE SEQUENCE [LARGE SCALE GENOMIC DNA]</scope>
    <source>
        <strain evidence="3 4">DSM 21793</strain>
    </source>
</reference>
<dbReference type="RefSeq" id="WP_183771824.1">
    <property type="nucleotide sequence ID" value="NZ_JACIDK010000002.1"/>
</dbReference>
<name>A0A839ZYG6_9CAUL</name>
<accession>A0A839ZYG6</accession>
<organism evidence="3 4">
    <name type="scientific">Phenylobacterium haematophilum</name>
    <dbReference type="NCBI Taxonomy" id="98513"/>
    <lineage>
        <taxon>Bacteria</taxon>
        <taxon>Pseudomonadati</taxon>
        <taxon>Pseudomonadota</taxon>
        <taxon>Alphaproteobacteria</taxon>
        <taxon>Caulobacterales</taxon>
        <taxon>Caulobacteraceae</taxon>
        <taxon>Phenylobacterium</taxon>
    </lineage>
</organism>
<dbReference type="InterPro" id="IPR001509">
    <property type="entry name" value="Epimerase_deHydtase"/>
</dbReference>
<dbReference type="InterPro" id="IPR036291">
    <property type="entry name" value="NAD(P)-bd_dom_sf"/>
</dbReference>
<dbReference type="SUPFAM" id="SSF51735">
    <property type="entry name" value="NAD(P)-binding Rossmann-fold domains"/>
    <property type="match status" value="1"/>
</dbReference>
<proteinExistence type="predicted"/>
<sequence>MRLFIYGYGFVGRALARRMRAKGWDVSATYRNPADGEAMRAEGVDAVAAEDKDAIAARLSDVQAVLVTPPPGPEGCPALQVLVPALAKAGAFPDWIGYISTTGVYGDRRGGWVFEDSRLAAQSPEGARRVAAERDWLEVGRGMGLTVTVHRLPGIYGPGRSAFDRLREGRAKRYDAPGHVVGRVHVDDVAAGLAASIARPRAGGIYNLVDDEPAANSVVIAHAATLLGLPEPPLTPLDIDALPVKAQRFYRENRRVSNARAKSELGWRPAYPTYREGLAAILAGERPS</sequence>
<dbReference type="Gene3D" id="3.40.50.720">
    <property type="entry name" value="NAD(P)-binding Rossmann-like Domain"/>
    <property type="match status" value="1"/>
</dbReference>
<dbReference type="Pfam" id="PF01370">
    <property type="entry name" value="Epimerase"/>
    <property type="match status" value="1"/>
</dbReference>
<dbReference type="CDD" id="cd05266">
    <property type="entry name" value="SDR_a4"/>
    <property type="match status" value="1"/>
</dbReference>
<evidence type="ECO:0000259" key="2">
    <source>
        <dbReference type="Pfam" id="PF01370"/>
    </source>
</evidence>
<dbReference type="AlphaFoldDB" id="A0A839ZYG6"/>
<evidence type="ECO:0000313" key="4">
    <source>
        <dbReference type="Proteomes" id="UP000530564"/>
    </source>
</evidence>
<evidence type="ECO:0000256" key="1">
    <source>
        <dbReference type="ARBA" id="ARBA00023027"/>
    </source>
</evidence>
<keyword evidence="4" id="KW-1185">Reference proteome</keyword>
<dbReference type="PANTHER" id="PTHR43574">
    <property type="entry name" value="EPIMERASE-RELATED"/>
    <property type="match status" value="1"/>
</dbReference>
<feature type="domain" description="NAD-dependent epimerase/dehydratase" evidence="2">
    <location>
        <begin position="8"/>
        <end position="207"/>
    </location>
</feature>
<comment type="caution">
    <text evidence="3">The sequence shown here is derived from an EMBL/GenBank/DDBJ whole genome shotgun (WGS) entry which is preliminary data.</text>
</comment>
<protein>
    <submittedName>
        <fullName evidence="3">Nucleoside-diphosphate-sugar epimerase</fullName>
    </submittedName>
</protein>
<gene>
    <name evidence="3" type="ORF">GGQ61_001895</name>
</gene>
<keyword evidence="1" id="KW-0520">NAD</keyword>
<dbReference type="EMBL" id="JACIDK010000002">
    <property type="protein sequence ID" value="MBB3891178.1"/>
    <property type="molecule type" value="Genomic_DNA"/>
</dbReference>
<dbReference type="Proteomes" id="UP000530564">
    <property type="component" value="Unassembled WGS sequence"/>
</dbReference>